<protein>
    <submittedName>
        <fullName evidence="3">Aldo/keto reductase</fullName>
    </submittedName>
</protein>
<keyword evidence="1" id="KW-0560">Oxidoreductase</keyword>
<accession>A0ABT3X080</accession>
<organism evidence="3 4">
    <name type="scientific">Tumebacillus lacus</name>
    <dbReference type="NCBI Taxonomy" id="2995335"/>
    <lineage>
        <taxon>Bacteria</taxon>
        <taxon>Bacillati</taxon>
        <taxon>Bacillota</taxon>
        <taxon>Bacilli</taxon>
        <taxon>Bacillales</taxon>
        <taxon>Alicyclobacillaceae</taxon>
        <taxon>Tumebacillus</taxon>
    </lineage>
</organism>
<evidence type="ECO:0000313" key="3">
    <source>
        <dbReference type="EMBL" id="MCX7569412.1"/>
    </source>
</evidence>
<dbReference type="SUPFAM" id="SSF51430">
    <property type="entry name" value="NAD(P)-linked oxidoreductase"/>
    <property type="match status" value="1"/>
</dbReference>
<dbReference type="InterPro" id="IPR020471">
    <property type="entry name" value="AKR"/>
</dbReference>
<dbReference type="PANTHER" id="PTHR43625:SF40">
    <property type="entry name" value="ALDO-KETO REDUCTASE YAKC [NADP(+)]"/>
    <property type="match status" value="1"/>
</dbReference>
<dbReference type="Gene3D" id="3.20.20.100">
    <property type="entry name" value="NADP-dependent oxidoreductase domain"/>
    <property type="match status" value="1"/>
</dbReference>
<evidence type="ECO:0000256" key="1">
    <source>
        <dbReference type="ARBA" id="ARBA00023002"/>
    </source>
</evidence>
<dbReference type="Pfam" id="PF00248">
    <property type="entry name" value="Aldo_ket_red"/>
    <property type="match status" value="1"/>
</dbReference>
<dbReference type="RefSeq" id="WP_267150655.1">
    <property type="nucleotide sequence ID" value="NZ_JAPMLT010000002.1"/>
</dbReference>
<dbReference type="Proteomes" id="UP001208017">
    <property type="component" value="Unassembled WGS sequence"/>
</dbReference>
<evidence type="ECO:0000313" key="4">
    <source>
        <dbReference type="Proteomes" id="UP001208017"/>
    </source>
</evidence>
<reference evidence="3 4" key="1">
    <citation type="submission" date="2022-11" db="EMBL/GenBank/DDBJ databases">
        <title>Study of microbial diversity in lake waters.</title>
        <authorList>
            <person name="Zhang J."/>
        </authorList>
    </citation>
    <scope>NUCLEOTIDE SEQUENCE [LARGE SCALE GENOMIC DNA]</scope>
    <source>
        <strain evidence="3 4">DT12</strain>
    </source>
</reference>
<comment type="caution">
    <text evidence="3">The sequence shown here is derived from an EMBL/GenBank/DDBJ whole genome shotgun (WGS) entry which is preliminary data.</text>
</comment>
<feature type="domain" description="NADP-dependent oxidoreductase" evidence="2">
    <location>
        <begin position="16"/>
        <end position="307"/>
    </location>
</feature>
<proteinExistence type="predicted"/>
<keyword evidence="4" id="KW-1185">Reference proteome</keyword>
<sequence>MKMRTLGRNGLQVSAIGLGCMSMSPVYYGAADENESLATVHDALDHGVNLLDTADIYGLGHNERLLSQVLKERRNEVVLATKFGFDASGGMRRINNHPDYIKTAVDSSLQRLGIDHIDLYYMHRLDTSIPVEESVGVMADLVQAGKVRHLGLSEVGADTLRRASRVHPITALQSEYSLWSRDIEEQILPACRELGIGIVPYSPLGRGFLSGQIQKFEDFAPDDFRRSQPRFQGENFQINLDIVKELESLATDRGYTASQLALAWVLAQGEDLVPIPGTTKRKNLRSNISAVEIELSRDDIDRINAIANRIVGPRYNELGMSLTNL</sequence>
<name>A0ABT3X080_9BACL</name>
<dbReference type="PROSITE" id="PS51257">
    <property type="entry name" value="PROKAR_LIPOPROTEIN"/>
    <property type="match status" value="1"/>
</dbReference>
<dbReference type="InterPro" id="IPR036812">
    <property type="entry name" value="NAD(P)_OxRdtase_dom_sf"/>
</dbReference>
<gene>
    <name evidence="3" type="ORF">OS242_05520</name>
</gene>
<dbReference type="InterPro" id="IPR050791">
    <property type="entry name" value="Aldo-Keto_reductase"/>
</dbReference>
<dbReference type="PANTHER" id="PTHR43625">
    <property type="entry name" value="AFLATOXIN B1 ALDEHYDE REDUCTASE"/>
    <property type="match status" value="1"/>
</dbReference>
<dbReference type="InterPro" id="IPR023210">
    <property type="entry name" value="NADP_OxRdtase_dom"/>
</dbReference>
<dbReference type="EMBL" id="JAPMLT010000002">
    <property type="protein sequence ID" value="MCX7569412.1"/>
    <property type="molecule type" value="Genomic_DNA"/>
</dbReference>
<dbReference type="CDD" id="cd19076">
    <property type="entry name" value="AKR_AKR13A_13D"/>
    <property type="match status" value="1"/>
</dbReference>
<dbReference type="PRINTS" id="PR00069">
    <property type="entry name" value="ALDKETRDTASE"/>
</dbReference>
<evidence type="ECO:0000259" key="2">
    <source>
        <dbReference type="Pfam" id="PF00248"/>
    </source>
</evidence>